<evidence type="ECO:0000313" key="2">
    <source>
        <dbReference type="EMBL" id="MXO65626.1"/>
    </source>
</evidence>
<keyword evidence="1" id="KW-1133">Transmembrane helix</keyword>
<keyword evidence="3" id="KW-1185">Reference proteome</keyword>
<keyword evidence="1" id="KW-0472">Membrane</keyword>
<keyword evidence="1" id="KW-0812">Transmembrane</keyword>
<feature type="transmembrane region" description="Helical" evidence="1">
    <location>
        <begin position="66"/>
        <end position="84"/>
    </location>
</feature>
<proteinExistence type="predicted"/>
<accession>A0A6I4T453</accession>
<dbReference type="EMBL" id="WTYT01000003">
    <property type="protein sequence ID" value="MXO65626.1"/>
    <property type="molecule type" value="Genomic_DNA"/>
</dbReference>
<organism evidence="2 3">
    <name type="scientific">Altericroceibacterium endophyticum</name>
    <dbReference type="NCBI Taxonomy" id="1808508"/>
    <lineage>
        <taxon>Bacteria</taxon>
        <taxon>Pseudomonadati</taxon>
        <taxon>Pseudomonadota</taxon>
        <taxon>Alphaproteobacteria</taxon>
        <taxon>Sphingomonadales</taxon>
        <taxon>Erythrobacteraceae</taxon>
        <taxon>Altericroceibacterium</taxon>
    </lineage>
</organism>
<protein>
    <recommendedName>
        <fullName evidence="4">DUF3784 domain-containing protein</fullName>
    </recommendedName>
</protein>
<name>A0A6I4T453_9SPHN</name>
<dbReference type="AlphaFoldDB" id="A0A6I4T453"/>
<dbReference type="OrthoDB" id="7391761at2"/>
<feature type="transmembrane region" description="Helical" evidence="1">
    <location>
        <begin position="39"/>
        <end position="59"/>
    </location>
</feature>
<gene>
    <name evidence="2" type="ORF">GRI91_07655</name>
</gene>
<dbReference type="Proteomes" id="UP000438476">
    <property type="component" value="Unassembled WGS sequence"/>
</dbReference>
<evidence type="ECO:0000313" key="3">
    <source>
        <dbReference type="Proteomes" id="UP000438476"/>
    </source>
</evidence>
<evidence type="ECO:0000256" key="1">
    <source>
        <dbReference type="SAM" id="Phobius"/>
    </source>
</evidence>
<comment type="caution">
    <text evidence="2">The sequence shown here is derived from an EMBL/GenBank/DDBJ whole genome shotgun (WGS) entry which is preliminary data.</text>
</comment>
<evidence type="ECO:0008006" key="4">
    <source>
        <dbReference type="Google" id="ProtNLM"/>
    </source>
</evidence>
<sequence length="88" mass="9782">MAVLIIFILGTLNFALHKAVLESRHPLLGEVPWFVHMLGGRISLVAEFLVLLGALLLAANGYPAWGWAYFAYSVVNAFSAWLILTRRI</sequence>
<reference evidence="2 3" key="1">
    <citation type="submission" date="2019-12" db="EMBL/GenBank/DDBJ databases">
        <title>Genomic-based taxomic classification of the family Erythrobacteraceae.</title>
        <authorList>
            <person name="Xu L."/>
        </authorList>
    </citation>
    <scope>NUCLEOTIDE SEQUENCE [LARGE SCALE GENOMIC DNA]</scope>
    <source>
        <strain evidence="2 3">LMG 29518</strain>
    </source>
</reference>